<comment type="caution">
    <text evidence="1">The sequence shown here is derived from an EMBL/GenBank/DDBJ whole genome shotgun (WGS) entry which is preliminary data.</text>
</comment>
<dbReference type="EMBL" id="JAMPLM010000003">
    <property type="protein sequence ID" value="MEP1058065.1"/>
    <property type="molecule type" value="Genomic_DNA"/>
</dbReference>
<sequence>MPTELYNHSYWLCERRRRQRSEQYFTSSQQSSHFLRQVKGRSHTGQIFVGKSAFERARPMMVRSEKIIVKGQAIECRISAEHHTICTVF</sequence>
<dbReference type="Proteomes" id="UP001476950">
    <property type="component" value="Unassembled WGS sequence"/>
</dbReference>
<evidence type="ECO:0000313" key="2">
    <source>
        <dbReference type="Proteomes" id="UP001476950"/>
    </source>
</evidence>
<organism evidence="1 2">
    <name type="scientific">Stenomitos frigidus AS-A4</name>
    <dbReference type="NCBI Taxonomy" id="2933935"/>
    <lineage>
        <taxon>Bacteria</taxon>
        <taxon>Bacillati</taxon>
        <taxon>Cyanobacteriota</taxon>
        <taxon>Cyanophyceae</taxon>
        <taxon>Leptolyngbyales</taxon>
        <taxon>Leptolyngbyaceae</taxon>
        <taxon>Stenomitos</taxon>
    </lineage>
</organism>
<gene>
    <name evidence="1" type="ORF">NDI38_06400</name>
</gene>
<evidence type="ECO:0000313" key="1">
    <source>
        <dbReference type="EMBL" id="MEP1058065.1"/>
    </source>
</evidence>
<proteinExistence type="predicted"/>
<protein>
    <recommendedName>
        <fullName evidence="3">Transposase</fullName>
    </recommendedName>
</protein>
<evidence type="ECO:0008006" key="3">
    <source>
        <dbReference type="Google" id="ProtNLM"/>
    </source>
</evidence>
<keyword evidence="2" id="KW-1185">Reference proteome</keyword>
<dbReference type="RefSeq" id="WP_431192520.1">
    <property type="nucleotide sequence ID" value="NZ_JAMPLM010000003.1"/>
</dbReference>
<name>A0ABV0KI46_9CYAN</name>
<accession>A0ABV0KI46</accession>
<reference evidence="1 2" key="1">
    <citation type="submission" date="2022-04" db="EMBL/GenBank/DDBJ databases">
        <title>Positive selection, recombination, and allopatry shape intraspecific diversity of widespread and dominant cyanobacteria.</title>
        <authorList>
            <person name="Wei J."/>
            <person name="Shu W."/>
            <person name="Hu C."/>
        </authorList>
    </citation>
    <scope>NUCLEOTIDE SEQUENCE [LARGE SCALE GENOMIC DNA]</scope>
    <source>
        <strain evidence="1 2">AS-A4</strain>
    </source>
</reference>